<name>A0A2S1LXN7_9SPIR</name>
<dbReference type="HAMAP" id="MF_00963">
    <property type="entry name" value="Sigma70_RpoD_SigA"/>
    <property type="match status" value="1"/>
</dbReference>
<dbReference type="GO" id="GO:0016987">
    <property type="term" value="F:sigma factor activity"/>
    <property type="evidence" value="ECO:0007669"/>
    <property type="project" value="UniProtKB-UniRule"/>
</dbReference>
<evidence type="ECO:0000256" key="4">
    <source>
        <dbReference type="ARBA" id="ARBA00023125"/>
    </source>
</evidence>
<evidence type="ECO:0000256" key="6">
    <source>
        <dbReference type="HAMAP-Rule" id="MF_00963"/>
    </source>
</evidence>
<dbReference type="InterPro" id="IPR007630">
    <property type="entry name" value="RNA_pol_sigma70_r4"/>
</dbReference>
<comment type="subcellular location">
    <subcellularLocation>
        <location evidence="6">Cytoplasm</location>
    </subcellularLocation>
</comment>
<dbReference type="InterPro" id="IPR007624">
    <property type="entry name" value="RNA_pol_sigma70_r3"/>
</dbReference>
<reference evidence="9 10" key="1">
    <citation type="submission" date="2018-01" db="EMBL/GenBank/DDBJ databases">
        <title>Genome sequence of Borrelia tachyglossi.</title>
        <authorList>
            <person name="Gofton A.W."/>
        </authorList>
    </citation>
    <scope>NUCLEOTIDE SEQUENCE [LARGE SCALE GENOMIC DNA]</scope>
    <source>
        <strain evidence="9 10">Bc-F10-1268</strain>
    </source>
</reference>
<keyword evidence="2 6" id="KW-0805">Transcription regulation</keyword>
<dbReference type="SUPFAM" id="SSF88946">
    <property type="entry name" value="Sigma2 domain of RNA polymerase sigma factors"/>
    <property type="match status" value="1"/>
</dbReference>
<dbReference type="SUPFAM" id="SSF88659">
    <property type="entry name" value="Sigma3 and sigma4 domains of RNA polymerase sigma factors"/>
    <property type="match status" value="2"/>
</dbReference>
<dbReference type="NCBIfam" id="TIGR02393">
    <property type="entry name" value="RpoD_Cterm"/>
    <property type="match status" value="1"/>
</dbReference>
<sequence>MNSVENKDLQYFRKKNSKLIRAILSYVDGRKVITFGDLSTLLSGDMLEPENIDCIYGILEDEGISLINKKMVVEDCDGDFDIHDELGETNRVDSQGMILNHNVSGDDEIDDDDKLDEFEDEAEALEKEDFNSGYVKSGLLKDNNSEDPIRLYLKEIGKEFLLTGNQEVELAKQMDSGESIIENILKNEGLVIENYYNLVNAIYSRVEREEFFKKEKDREKDNNADYYNKKKRITSFYKVSLKPFQERLIGYIENKHRLYELGEDIFEESITNERLAIKEMLKSVPLYQEELRIFSDDYIDSASKIKDLKRQQKSILDRLKIDKIRNLRILGRDLAIPEKREKIEKSLNMREDLVKEQITEAQLAQKELERIEMYYEYPMDKIISMSEEILKGKQMMQHAKDQLIKANLRLVVSIAKKYANRGLHFFDLVQEGNIGLIKAVEKFEYKRGFKFSTYATWWIRQAITRSISDQARTIRVPVHMIEQINRLNRETRYLVQVLGKDPTDEELSTRLGWDLKKVKTVKNVSREPVSLETPIGEEEDSVLSDFIEDKAIKNPANHTSFVVLQDQIRSILGTLPEREQEVVKMRFGLEDGYSLTLEEVGLHFNVTRERIRQIESKALRRLKNPKKTQKLKDYLEDLN</sequence>
<dbReference type="Gene3D" id="1.10.10.10">
    <property type="entry name" value="Winged helix-like DNA-binding domain superfamily/Winged helix DNA-binding domain"/>
    <property type="match status" value="2"/>
</dbReference>
<dbReference type="PROSITE" id="PS00715">
    <property type="entry name" value="SIGMA70_1"/>
    <property type="match status" value="1"/>
</dbReference>
<keyword evidence="10" id="KW-1185">Reference proteome</keyword>
<keyword evidence="4 6" id="KW-0238">DNA-binding</keyword>
<dbReference type="InterPro" id="IPR007627">
    <property type="entry name" value="RNA_pol_sigma70_r2"/>
</dbReference>
<dbReference type="InterPro" id="IPR036388">
    <property type="entry name" value="WH-like_DNA-bd_sf"/>
</dbReference>
<dbReference type="Pfam" id="PF04542">
    <property type="entry name" value="Sigma70_r2"/>
    <property type="match status" value="1"/>
</dbReference>
<dbReference type="NCBIfam" id="TIGR02937">
    <property type="entry name" value="sigma70-ECF"/>
    <property type="match status" value="1"/>
</dbReference>
<dbReference type="PRINTS" id="PR00046">
    <property type="entry name" value="SIGMA70FCT"/>
</dbReference>
<dbReference type="OrthoDB" id="9809557at2"/>
<comment type="subunit">
    <text evidence="6">Interacts transiently with the RNA polymerase catalytic core.</text>
</comment>
<dbReference type="Gene3D" id="1.10.601.10">
    <property type="entry name" value="RNA Polymerase Primary Sigma Factor"/>
    <property type="match status" value="1"/>
</dbReference>
<dbReference type="PANTHER" id="PTHR30603">
    <property type="entry name" value="RNA POLYMERASE SIGMA FACTOR RPO"/>
    <property type="match status" value="1"/>
</dbReference>
<feature type="region of interest" description="Sigma-70 factor domain-2" evidence="6">
    <location>
        <begin position="403"/>
        <end position="473"/>
    </location>
</feature>
<dbReference type="AlphaFoldDB" id="A0A2S1LXN7"/>
<feature type="region of interest" description="Sigma-70 factor domain-3" evidence="6">
    <location>
        <begin position="482"/>
        <end position="558"/>
    </location>
</feature>
<dbReference type="InterPro" id="IPR028630">
    <property type="entry name" value="Sigma70_RpoD"/>
</dbReference>
<dbReference type="Pfam" id="PF03979">
    <property type="entry name" value="Sigma70_r1_1"/>
    <property type="match status" value="1"/>
</dbReference>
<keyword evidence="1 6" id="KW-0963">Cytoplasm</keyword>
<proteinExistence type="inferred from homology"/>
<evidence type="ECO:0000256" key="2">
    <source>
        <dbReference type="ARBA" id="ARBA00023015"/>
    </source>
</evidence>
<evidence type="ECO:0000313" key="10">
    <source>
        <dbReference type="Proteomes" id="UP000244655"/>
    </source>
</evidence>
<comment type="similarity">
    <text evidence="6">Belongs to the sigma-70 factor family. RpoD/SigA subfamily.</text>
</comment>
<dbReference type="GO" id="GO:0003677">
    <property type="term" value="F:DNA binding"/>
    <property type="evidence" value="ECO:0007669"/>
    <property type="project" value="UniProtKB-UniRule"/>
</dbReference>
<accession>A0A2S1LXN7</accession>
<dbReference type="InterPro" id="IPR007127">
    <property type="entry name" value="RNA_pol_sigma_70_r1_1"/>
</dbReference>
<evidence type="ECO:0000313" key="9">
    <source>
        <dbReference type="EMBL" id="AWG43064.1"/>
    </source>
</evidence>
<dbReference type="InterPro" id="IPR013325">
    <property type="entry name" value="RNA_pol_sigma_r2"/>
</dbReference>
<comment type="function">
    <text evidence="6">Sigma factors are initiation factors that promote the attachment of RNA polymerase to specific initiation sites and are then released. This sigma factor is the primary sigma factor during exponential growth.</text>
</comment>
<feature type="region of interest" description="Sigma-70 factor domain-4" evidence="6">
    <location>
        <begin position="571"/>
        <end position="624"/>
    </location>
</feature>
<evidence type="ECO:0000256" key="1">
    <source>
        <dbReference type="ARBA" id="ARBA00022490"/>
    </source>
</evidence>
<feature type="short sequence motif" description="Interaction with polymerase core subunit RpoC" evidence="6">
    <location>
        <begin position="427"/>
        <end position="430"/>
    </location>
</feature>
<dbReference type="Proteomes" id="UP000244655">
    <property type="component" value="Chromosome"/>
</dbReference>
<dbReference type="PANTHER" id="PTHR30603:SF60">
    <property type="entry name" value="RNA POLYMERASE SIGMA FACTOR RPOD"/>
    <property type="match status" value="1"/>
</dbReference>
<dbReference type="GO" id="GO:0006352">
    <property type="term" value="P:DNA-templated transcription initiation"/>
    <property type="evidence" value="ECO:0007669"/>
    <property type="project" value="UniProtKB-UniRule"/>
</dbReference>
<dbReference type="InterPro" id="IPR009042">
    <property type="entry name" value="RNA_pol_sigma70_r1_2"/>
</dbReference>
<dbReference type="InterPro" id="IPR000943">
    <property type="entry name" value="RNA_pol_sigma70"/>
</dbReference>
<feature type="DNA-binding region" description="H-T-H motif" evidence="6">
    <location>
        <begin position="597"/>
        <end position="616"/>
    </location>
</feature>
<evidence type="ECO:0000256" key="5">
    <source>
        <dbReference type="ARBA" id="ARBA00023163"/>
    </source>
</evidence>
<dbReference type="RefSeq" id="WP_108729463.1">
    <property type="nucleotide sequence ID" value="NZ_CP025785.1"/>
</dbReference>
<gene>
    <name evidence="6" type="primary">rpoD</name>
    <name evidence="9" type="ORF">CR532_03730</name>
</gene>
<dbReference type="Pfam" id="PF04539">
    <property type="entry name" value="Sigma70_r3"/>
    <property type="match status" value="1"/>
</dbReference>
<dbReference type="Pfam" id="PF00140">
    <property type="entry name" value="Sigma70_r1_2"/>
    <property type="match status" value="1"/>
</dbReference>
<dbReference type="GO" id="GO:0005737">
    <property type="term" value="C:cytoplasm"/>
    <property type="evidence" value="ECO:0007669"/>
    <property type="project" value="UniProtKB-SubCell"/>
</dbReference>
<keyword evidence="3 6" id="KW-0731">Sigma factor</keyword>
<dbReference type="Pfam" id="PF04545">
    <property type="entry name" value="Sigma70_r4"/>
    <property type="match status" value="1"/>
</dbReference>
<feature type="domain" description="RNA polymerase sigma-70" evidence="8">
    <location>
        <begin position="596"/>
        <end position="622"/>
    </location>
</feature>
<keyword evidence="5 6" id="KW-0804">Transcription</keyword>
<dbReference type="InterPro" id="IPR050239">
    <property type="entry name" value="Sigma-70_RNA_pol_init_factors"/>
</dbReference>
<evidence type="ECO:0000259" key="7">
    <source>
        <dbReference type="PROSITE" id="PS00715"/>
    </source>
</evidence>
<dbReference type="InterPro" id="IPR013324">
    <property type="entry name" value="RNA_pol_sigma_r3/r4-like"/>
</dbReference>
<dbReference type="FunFam" id="1.10.601.10:FF:000001">
    <property type="entry name" value="RNA polymerase sigma factor SigA"/>
    <property type="match status" value="1"/>
</dbReference>
<dbReference type="InterPro" id="IPR012760">
    <property type="entry name" value="RNA_pol_sigma_RpoD_C"/>
</dbReference>
<evidence type="ECO:0000256" key="3">
    <source>
        <dbReference type="ARBA" id="ARBA00023082"/>
    </source>
</evidence>
<dbReference type="PROSITE" id="PS00716">
    <property type="entry name" value="SIGMA70_2"/>
    <property type="match status" value="1"/>
</dbReference>
<feature type="domain" description="RNA polymerase sigma-70" evidence="7">
    <location>
        <begin position="427"/>
        <end position="440"/>
    </location>
</feature>
<organism evidence="9 10">
    <name type="scientific">Candidatus Borreliella tachyglossi</name>
    <dbReference type="NCBI Taxonomy" id="1964448"/>
    <lineage>
        <taxon>Bacteria</taxon>
        <taxon>Pseudomonadati</taxon>
        <taxon>Spirochaetota</taxon>
        <taxon>Spirochaetia</taxon>
        <taxon>Spirochaetales</taxon>
        <taxon>Borreliaceae</taxon>
        <taxon>Borreliella</taxon>
    </lineage>
</organism>
<dbReference type="EMBL" id="CP025785">
    <property type="protein sequence ID" value="AWG43064.1"/>
    <property type="molecule type" value="Genomic_DNA"/>
</dbReference>
<dbReference type="NCBIfam" id="NF004208">
    <property type="entry name" value="PRK05658.1"/>
    <property type="match status" value="1"/>
</dbReference>
<dbReference type="InterPro" id="IPR014284">
    <property type="entry name" value="RNA_pol_sigma-70_dom"/>
</dbReference>
<evidence type="ECO:0000259" key="8">
    <source>
        <dbReference type="PROSITE" id="PS00716"/>
    </source>
</evidence>
<protein>
    <recommendedName>
        <fullName evidence="6">RNA polymerase sigma factor RpoD</fullName>
    </recommendedName>
    <alternativeName>
        <fullName evidence="6">Sigma-70</fullName>
    </alternativeName>
</protein>
<dbReference type="CDD" id="cd06171">
    <property type="entry name" value="Sigma70_r4"/>
    <property type="match status" value="1"/>
</dbReference>